<proteinExistence type="inferred from homology"/>
<evidence type="ECO:0000259" key="8">
    <source>
        <dbReference type="Pfam" id="PF01694"/>
    </source>
</evidence>
<accession>A0A5C5SBW4</accession>
<dbReference type="SUPFAM" id="SSF144091">
    <property type="entry name" value="Rhomboid-like"/>
    <property type="match status" value="1"/>
</dbReference>
<feature type="transmembrane region" description="Helical" evidence="7">
    <location>
        <begin position="178"/>
        <end position="197"/>
    </location>
</feature>
<feature type="domain" description="Peptidase S54 rhomboid" evidence="8">
    <location>
        <begin position="54"/>
        <end position="187"/>
    </location>
</feature>
<dbReference type="Pfam" id="PF01694">
    <property type="entry name" value="Rhomboid"/>
    <property type="match status" value="1"/>
</dbReference>
<dbReference type="EMBL" id="VOHL01000002">
    <property type="protein sequence ID" value="TWS98256.1"/>
    <property type="molecule type" value="Genomic_DNA"/>
</dbReference>
<keyword evidence="3 7" id="KW-0812">Transmembrane</keyword>
<dbReference type="InterPro" id="IPR035952">
    <property type="entry name" value="Rhomboid-like_sf"/>
</dbReference>
<dbReference type="InterPro" id="IPR050925">
    <property type="entry name" value="Rhomboid_protease_S54"/>
</dbReference>
<dbReference type="AlphaFoldDB" id="A0A5C5SBW4"/>
<comment type="caution">
    <text evidence="9">The sequence shown here is derived from an EMBL/GenBank/DDBJ whole genome shotgun (WGS) entry which is preliminary data.</text>
</comment>
<evidence type="ECO:0000313" key="9">
    <source>
        <dbReference type="EMBL" id="TWS98256.1"/>
    </source>
</evidence>
<evidence type="ECO:0000256" key="2">
    <source>
        <dbReference type="ARBA" id="ARBA00009045"/>
    </source>
</evidence>
<sequence>MTEWKKYPATTFLLVVTVSMFFLMQVIYLGRATSAQAIFTFGGMYGEVVKAFPSQLWRLITPIFVHIGWQHLLMNSLTLYFLGHLAEDLWGSRRFLLLYLLAGIFGNLLTMSLTPSVLAAGASTSLFGLFGAIVVVGYLAKNPYLRQLGRQYQTLLFINLLFNIFMPDVSLVGHLGGLIGGVLASLFIPLPWASTLVSVRRRWLAGMAYLILCLLLLVLFYLT</sequence>
<comment type="subcellular location">
    <subcellularLocation>
        <location evidence="1">Membrane</location>
        <topology evidence="1">Multi-pass membrane protein</topology>
    </subcellularLocation>
</comment>
<dbReference type="PANTHER" id="PTHR43731:SF14">
    <property type="entry name" value="PRESENILIN-ASSOCIATED RHOMBOID-LIKE PROTEIN, MITOCHONDRIAL"/>
    <property type="match status" value="1"/>
</dbReference>
<keyword evidence="6 7" id="KW-0472">Membrane</keyword>
<dbReference type="InterPro" id="IPR022764">
    <property type="entry name" value="Peptidase_S54_rhomboid_dom"/>
</dbReference>
<dbReference type="OrthoDB" id="9813074at2"/>
<feature type="transmembrane region" description="Helical" evidence="7">
    <location>
        <begin position="63"/>
        <end position="83"/>
    </location>
</feature>
<comment type="similarity">
    <text evidence="2">Belongs to the peptidase S54 family.</text>
</comment>
<dbReference type="Proteomes" id="UP000317430">
    <property type="component" value="Unassembled WGS sequence"/>
</dbReference>
<keyword evidence="4" id="KW-0378">Hydrolase</keyword>
<evidence type="ECO:0000256" key="4">
    <source>
        <dbReference type="ARBA" id="ARBA00022801"/>
    </source>
</evidence>
<dbReference type="GO" id="GO:0004252">
    <property type="term" value="F:serine-type endopeptidase activity"/>
    <property type="evidence" value="ECO:0007669"/>
    <property type="project" value="InterPro"/>
</dbReference>
<evidence type="ECO:0000256" key="6">
    <source>
        <dbReference type="ARBA" id="ARBA00023136"/>
    </source>
</evidence>
<dbReference type="GO" id="GO:0016020">
    <property type="term" value="C:membrane"/>
    <property type="evidence" value="ECO:0007669"/>
    <property type="project" value="UniProtKB-SubCell"/>
</dbReference>
<keyword evidence="5 7" id="KW-1133">Transmembrane helix</keyword>
<reference evidence="9 10" key="1">
    <citation type="submission" date="2019-08" db="EMBL/GenBank/DDBJ databases">
        <authorList>
            <person name="Lei W."/>
        </authorList>
    </citation>
    <scope>NUCLEOTIDE SEQUENCE [LARGE SCALE GENOMIC DNA]</scope>
    <source>
        <strain evidence="9 10">CCUG 66496</strain>
    </source>
</reference>
<name>A0A5C5SBW4_9STRE</name>
<keyword evidence="9" id="KW-0645">Protease</keyword>
<gene>
    <name evidence="9" type="ORF">FRX57_04730</name>
</gene>
<feature type="transmembrane region" description="Helical" evidence="7">
    <location>
        <begin position="95"/>
        <end position="113"/>
    </location>
</feature>
<evidence type="ECO:0000256" key="5">
    <source>
        <dbReference type="ARBA" id="ARBA00022989"/>
    </source>
</evidence>
<organism evidence="9 10">
    <name type="scientific">Streptococcus cuniculipharyngis</name>
    <dbReference type="NCBI Taxonomy" id="1562651"/>
    <lineage>
        <taxon>Bacteria</taxon>
        <taxon>Bacillati</taxon>
        <taxon>Bacillota</taxon>
        <taxon>Bacilli</taxon>
        <taxon>Lactobacillales</taxon>
        <taxon>Streptococcaceae</taxon>
        <taxon>Streptococcus</taxon>
    </lineage>
</organism>
<evidence type="ECO:0000313" key="10">
    <source>
        <dbReference type="Proteomes" id="UP000317430"/>
    </source>
</evidence>
<feature type="transmembrane region" description="Helical" evidence="7">
    <location>
        <begin position="12"/>
        <end position="30"/>
    </location>
</feature>
<dbReference type="GO" id="GO:0006508">
    <property type="term" value="P:proteolysis"/>
    <property type="evidence" value="ECO:0007669"/>
    <property type="project" value="UniProtKB-KW"/>
</dbReference>
<feature type="transmembrane region" description="Helical" evidence="7">
    <location>
        <begin position="204"/>
        <end position="222"/>
    </location>
</feature>
<evidence type="ECO:0000256" key="3">
    <source>
        <dbReference type="ARBA" id="ARBA00022692"/>
    </source>
</evidence>
<evidence type="ECO:0000256" key="7">
    <source>
        <dbReference type="SAM" id="Phobius"/>
    </source>
</evidence>
<dbReference type="Gene3D" id="1.20.1540.10">
    <property type="entry name" value="Rhomboid-like"/>
    <property type="match status" value="1"/>
</dbReference>
<dbReference type="PANTHER" id="PTHR43731">
    <property type="entry name" value="RHOMBOID PROTEASE"/>
    <property type="match status" value="1"/>
</dbReference>
<protein>
    <submittedName>
        <fullName evidence="9">Rhomboid family intramembrane serine protease</fullName>
    </submittedName>
</protein>
<evidence type="ECO:0000256" key="1">
    <source>
        <dbReference type="ARBA" id="ARBA00004141"/>
    </source>
</evidence>
<keyword evidence="10" id="KW-1185">Reference proteome</keyword>
<feature type="transmembrane region" description="Helical" evidence="7">
    <location>
        <begin position="119"/>
        <end position="140"/>
    </location>
</feature>